<keyword evidence="1" id="KW-0812">Transmembrane</keyword>
<keyword evidence="5" id="KW-1185">Reference proteome</keyword>
<dbReference type="Gene3D" id="2.60.120.1440">
    <property type="match status" value="1"/>
</dbReference>
<evidence type="ECO:0000313" key="4">
    <source>
        <dbReference type="EMBL" id="MCD2422612.1"/>
    </source>
</evidence>
<comment type="caution">
    <text evidence="4">The sequence shown here is derived from an EMBL/GenBank/DDBJ whole genome shotgun (WGS) entry which is preliminary data.</text>
</comment>
<keyword evidence="1" id="KW-0472">Membrane</keyword>
<sequence length="396" mass="44259">MEKDTHYYDELMRRYVTGECLPEEIDELMEYIRNRKSNRTLLAEIYRQYHHPEAVKETAITKGQSDRIRALLLETVATGAEKKKGGSIKRYLLAAAAVFIIGWFGFQLYQDRLTPLAPAVMAGKKEILPGTEKAVIHFSDGSSLRVDSTSKGILYNRNGLVISRSEEGIVQFRVSDAKEQAAQGSLFTTFTTPVGGASGVELPDGSKLWLNAGSTVRFPVLFSKQERQVQSSGEVYFEVAKDAARPFRVVSDNQAVEVLGTHFVVNTGADASVIKTTLLEGSIKLSGAGVSRILKPGQESAFVKGKGLITVTDKSNPEASMAWKDGYFEFDSADFKAMEEQIRKWYDVEFVYDRLPDNLFYGKIERDVPLSRVLQMLEIVGHIHFKTEGRKIYVTE</sequence>
<dbReference type="InterPro" id="IPR012373">
    <property type="entry name" value="Ferrdict_sens_TM"/>
</dbReference>
<proteinExistence type="predicted"/>
<name>A0ABS8PQM7_9BACT</name>
<organism evidence="4 5">
    <name type="scientific">Niabella pedocola</name>
    <dbReference type="NCBI Taxonomy" id="1752077"/>
    <lineage>
        <taxon>Bacteria</taxon>
        <taxon>Pseudomonadati</taxon>
        <taxon>Bacteroidota</taxon>
        <taxon>Chitinophagia</taxon>
        <taxon>Chitinophagales</taxon>
        <taxon>Chitinophagaceae</taxon>
        <taxon>Niabella</taxon>
    </lineage>
</organism>
<dbReference type="InterPro" id="IPR006860">
    <property type="entry name" value="FecR"/>
</dbReference>
<feature type="domain" description="FecR protein" evidence="2">
    <location>
        <begin position="189"/>
        <end position="283"/>
    </location>
</feature>
<dbReference type="InterPro" id="IPR032508">
    <property type="entry name" value="FecR_C"/>
</dbReference>
<gene>
    <name evidence="4" type="ORF">LQ567_07545</name>
</gene>
<dbReference type="Pfam" id="PF16344">
    <property type="entry name" value="FecR_C"/>
    <property type="match status" value="1"/>
</dbReference>
<feature type="transmembrane region" description="Helical" evidence="1">
    <location>
        <begin position="91"/>
        <end position="109"/>
    </location>
</feature>
<dbReference type="Pfam" id="PF04773">
    <property type="entry name" value="FecR"/>
    <property type="match status" value="1"/>
</dbReference>
<evidence type="ECO:0000256" key="1">
    <source>
        <dbReference type="SAM" id="Phobius"/>
    </source>
</evidence>
<dbReference type="PANTHER" id="PTHR30273:SF2">
    <property type="entry name" value="PROTEIN FECR"/>
    <property type="match status" value="1"/>
</dbReference>
<reference evidence="4 5" key="1">
    <citation type="submission" date="2021-11" db="EMBL/GenBank/DDBJ databases">
        <title>Genomic of Niabella pedocola.</title>
        <authorList>
            <person name="Wu T."/>
        </authorList>
    </citation>
    <scope>NUCLEOTIDE SEQUENCE [LARGE SCALE GENOMIC DNA]</scope>
    <source>
        <strain evidence="4 5">JCM 31011</strain>
    </source>
</reference>
<evidence type="ECO:0000259" key="3">
    <source>
        <dbReference type="Pfam" id="PF16344"/>
    </source>
</evidence>
<evidence type="ECO:0000313" key="5">
    <source>
        <dbReference type="Proteomes" id="UP001199816"/>
    </source>
</evidence>
<evidence type="ECO:0000259" key="2">
    <source>
        <dbReference type="Pfam" id="PF04773"/>
    </source>
</evidence>
<protein>
    <submittedName>
        <fullName evidence="4">FecR domain-containing protein</fullName>
    </submittedName>
</protein>
<feature type="domain" description="Protein FecR C-terminal" evidence="3">
    <location>
        <begin position="327"/>
        <end position="394"/>
    </location>
</feature>
<dbReference type="RefSeq" id="WP_231003759.1">
    <property type="nucleotide sequence ID" value="NZ_JAJNEC010000004.1"/>
</dbReference>
<dbReference type="Proteomes" id="UP001199816">
    <property type="component" value="Unassembled WGS sequence"/>
</dbReference>
<dbReference type="PANTHER" id="PTHR30273">
    <property type="entry name" value="PERIPLASMIC SIGNAL SENSOR AND SIGMA FACTOR ACTIVATOR FECR-RELATED"/>
    <property type="match status" value="1"/>
</dbReference>
<dbReference type="Gene3D" id="3.55.50.30">
    <property type="match status" value="1"/>
</dbReference>
<keyword evidence="1" id="KW-1133">Transmembrane helix</keyword>
<accession>A0ABS8PQM7</accession>
<dbReference type="EMBL" id="JAJNEC010000004">
    <property type="protein sequence ID" value="MCD2422612.1"/>
    <property type="molecule type" value="Genomic_DNA"/>
</dbReference>